<comment type="caution">
    <text evidence="9">The sequence shown here is derived from an EMBL/GenBank/DDBJ whole genome shotgun (WGS) entry which is preliminary data.</text>
</comment>
<keyword evidence="10" id="KW-1185">Reference proteome</keyword>
<evidence type="ECO:0000256" key="2">
    <source>
        <dbReference type="ARBA" id="ARBA00023015"/>
    </source>
</evidence>
<evidence type="ECO:0000259" key="8">
    <source>
        <dbReference type="PROSITE" id="PS51519"/>
    </source>
</evidence>
<protein>
    <submittedName>
        <fullName evidence="9">RWP-RK domain-containing protein</fullName>
    </submittedName>
</protein>
<evidence type="ECO:0000256" key="3">
    <source>
        <dbReference type="ARBA" id="ARBA00023054"/>
    </source>
</evidence>
<dbReference type="Pfam" id="PF02042">
    <property type="entry name" value="RWP-RK"/>
    <property type="match status" value="1"/>
</dbReference>
<dbReference type="AlphaFoldDB" id="A0A836CCL1"/>
<organism evidence="9 10">
    <name type="scientific">Tribonema minus</name>
    <dbReference type="NCBI Taxonomy" id="303371"/>
    <lineage>
        <taxon>Eukaryota</taxon>
        <taxon>Sar</taxon>
        <taxon>Stramenopiles</taxon>
        <taxon>Ochrophyta</taxon>
        <taxon>PX clade</taxon>
        <taxon>Xanthophyceae</taxon>
        <taxon>Tribonematales</taxon>
        <taxon>Tribonemataceae</taxon>
        <taxon>Tribonema</taxon>
    </lineage>
</organism>
<accession>A0A836CCL1</accession>
<feature type="compositionally biased region" description="Basic residues" evidence="7">
    <location>
        <begin position="129"/>
        <end position="140"/>
    </location>
</feature>
<keyword evidence="5" id="KW-0804">Transcription</keyword>
<gene>
    <name evidence="9" type="ORF">JKP88DRAFT_241670</name>
</gene>
<name>A0A836CCL1_9STRA</name>
<comment type="function">
    <text evidence="1">Putative transcription factor.</text>
</comment>
<keyword evidence="2" id="KW-0805">Transcription regulation</keyword>
<keyword evidence="6" id="KW-0539">Nucleus</keyword>
<dbReference type="EMBL" id="JAFCMP010000334">
    <property type="protein sequence ID" value="KAG5181420.1"/>
    <property type="molecule type" value="Genomic_DNA"/>
</dbReference>
<evidence type="ECO:0000313" key="10">
    <source>
        <dbReference type="Proteomes" id="UP000664859"/>
    </source>
</evidence>
<dbReference type="GO" id="GO:0003677">
    <property type="term" value="F:DNA binding"/>
    <property type="evidence" value="ECO:0007669"/>
    <property type="project" value="UniProtKB-KW"/>
</dbReference>
<feature type="domain" description="RWP-RK" evidence="8">
    <location>
        <begin position="1"/>
        <end position="74"/>
    </location>
</feature>
<dbReference type="PANTHER" id="PTHR46373:SF2">
    <property type="entry name" value="RWP-RK DOMAIN-CONTAINING PROTEIN"/>
    <property type="match status" value="1"/>
</dbReference>
<dbReference type="PROSITE" id="PS51519">
    <property type="entry name" value="RWP_RK"/>
    <property type="match status" value="1"/>
</dbReference>
<dbReference type="PANTHER" id="PTHR46373">
    <property type="entry name" value="PROTEIN RKD4"/>
    <property type="match status" value="1"/>
</dbReference>
<evidence type="ECO:0000256" key="5">
    <source>
        <dbReference type="ARBA" id="ARBA00023163"/>
    </source>
</evidence>
<dbReference type="InterPro" id="IPR003035">
    <property type="entry name" value="RWP-RK_dom"/>
</dbReference>
<keyword evidence="4" id="KW-0238">DNA-binding</keyword>
<reference evidence="9" key="1">
    <citation type="submission" date="2021-02" db="EMBL/GenBank/DDBJ databases">
        <title>First Annotated Genome of the Yellow-green Alga Tribonema minus.</title>
        <authorList>
            <person name="Mahan K.M."/>
        </authorList>
    </citation>
    <scope>NUCLEOTIDE SEQUENCE</scope>
    <source>
        <strain evidence="9">UTEX B ZZ1240</strain>
    </source>
</reference>
<dbReference type="InterPro" id="IPR044607">
    <property type="entry name" value="RKD-like"/>
</dbReference>
<evidence type="ECO:0000256" key="4">
    <source>
        <dbReference type="ARBA" id="ARBA00023125"/>
    </source>
</evidence>
<evidence type="ECO:0000256" key="1">
    <source>
        <dbReference type="ARBA" id="ARBA00004049"/>
    </source>
</evidence>
<dbReference type="OrthoDB" id="6270329at2759"/>
<evidence type="ECO:0000256" key="7">
    <source>
        <dbReference type="SAM" id="MobiDB-lite"/>
    </source>
</evidence>
<dbReference type="GO" id="GO:0003700">
    <property type="term" value="F:DNA-binding transcription factor activity"/>
    <property type="evidence" value="ECO:0007669"/>
    <property type="project" value="InterPro"/>
</dbReference>
<proteinExistence type="predicted"/>
<feature type="region of interest" description="Disordered" evidence="7">
    <location>
        <begin position="111"/>
        <end position="163"/>
    </location>
</feature>
<evidence type="ECO:0000256" key="6">
    <source>
        <dbReference type="ARBA" id="ARBA00023242"/>
    </source>
</evidence>
<evidence type="ECO:0000313" key="9">
    <source>
        <dbReference type="EMBL" id="KAG5181420.1"/>
    </source>
</evidence>
<sequence>MAQGDRVTLQQLEERYNVPLIDVANELGMSMTMLKQTCRGLGIKRWPHRLIRSIDRSIAQLQVKLDAPGQTDSARLRVKLYELIERRQRAIVETSTALPTSDQARRAKLLHARPPTAVTGPRPYAPRVQPRRTSARRTRSSSRLVEADEDAPVTPRPSLLLEDWSTPAAAGAGTAESVPEDDPWDAQPWVRKQMAAMMAASYPPLPLNAPHTQTLSQRQPQQYVPMTTASAAASVFSVCV</sequence>
<dbReference type="Proteomes" id="UP000664859">
    <property type="component" value="Unassembled WGS sequence"/>
</dbReference>
<keyword evidence="3" id="KW-0175">Coiled coil</keyword>